<reference evidence="3 4" key="1">
    <citation type="submission" date="2016-09" db="EMBL/GenBank/DDBJ databases">
        <authorList>
            <person name="Capua I."/>
            <person name="De Benedictis P."/>
            <person name="Joannis T."/>
            <person name="Lombin L.H."/>
            <person name="Cattoli G."/>
        </authorList>
    </citation>
    <scope>NUCLEOTIDE SEQUENCE [LARGE SCALE GENOMIC DNA]</scope>
    <source>
        <strain evidence="3 4">IMI 309357</strain>
    </source>
</reference>
<dbReference type="PANTHER" id="PTHR38795:SF1">
    <property type="entry name" value="DUF6604 DOMAIN-CONTAINING PROTEIN"/>
    <property type="match status" value="1"/>
</dbReference>
<feature type="compositionally biased region" description="Basic and acidic residues" evidence="1">
    <location>
        <begin position="42"/>
        <end position="59"/>
    </location>
</feature>
<organism evidence="3 4">
    <name type="scientific">Colletotrichum orchidophilum</name>
    <dbReference type="NCBI Taxonomy" id="1209926"/>
    <lineage>
        <taxon>Eukaryota</taxon>
        <taxon>Fungi</taxon>
        <taxon>Dikarya</taxon>
        <taxon>Ascomycota</taxon>
        <taxon>Pezizomycotina</taxon>
        <taxon>Sordariomycetes</taxon>
        <taxon>Hypocreomycetidae</taxon>
        <taxon>Glomerellales</taxon>
        <taxon>Glomerellaceae</taxon>
        <taxon>Colletotrichum</taxon>
    </lineage>
</organism>
<dbReference type="AlphaFoldDB" id="A0A1G4AVF0"/>
<dbReference type="EMBL" id="MJBS01000127">
    <property type="protein sequence ID" value="OHE93159.1"/>
    <property type="molecule type" value="Genomic_DNA"/>
</dbReference>
<sequence length="873" mass="98638">MLPESLVSVYQSYKTDTDFITTWLATTARAYGCPSELISGLRDTRDDHSDSVPVDEKPAGQRKGKSTKQASKYSQKRPRKRHILAVKDLLPLAQFLVTSQKPTIVPPDSLTAALDRVIDLRAKFSTQLVEHGATTNDQDDNTHFYFLRVLCQVRHVLTAHRKATSTDSEPSAGEAAEKPQLSSNKFEGLTVSEPSADFINAPDVPPPTKPKKSEADANFEAESEMSSWDAQFVWQLVWKDLFAVRQNVRYMWQQLRQGQHELVSVALATNTAIDLARNIVEDVTPVLQSQPGGLFGVICLYNATFTTTTIRAYSEGLLKFPEKPTKEDIAYIAGALDCTNAYSMLAQIIPNDEGAIKPPLITKGSPNIQMARTHGDYLLDRRTIARVLNDMNFILRYIPDWPVDDGVLRGFRETTRTREIPFYFAYAVQLLIDIHGVMGQKLPSIRVQFIRGLSTLQELMTQSWHIHQSTRMDPKALRYYPLLQRTVLSMSKMTRDPILVEKQRLKKPITDPHTERLQLMKMDPVMAGLVMYTFRAATYRVGICLANDTLSVMSIMHLYNALLQEDMLTSKWKDMELIMELVGKSQFFVGNPPDNPTGYIKSFLMQTGLKSVYMSQLKRSKTQTKLYKELKNRRRISEGATVSMMFYERYCNEKGETSTGNWTAEDIVRILDHCPEGLWFDHPTEETASESQNQDKCSRKSTQKRKKSTKPAKPPSLPPYDLITSLGVGLLDEAAEFAFPWLAMHRNAWHLMRKIRLASERGFMMLVPGYSMSEAGLMTLTTYILDVLVHARPANSLGKRVMDEVAATFNHYLTHVPREHGWSAGETVWREMEIALGVGLQMYEDVVGKLTIDKKPEEGSLPATSTGVADAVR</sequence>
<evidence type="ECO:0000313" key="3">
    <source>
        <dbReference type="EMBL" id="OHE93159.1"/>
    </source>
</evidence>
<dbReference type="Pfam" id="PF20253">
    <property type="entry name" value="DUF6604"/>
    <property type="match status" value="1"/>
</dbReference>
<feature type="region of interest" description="Disordered" evidence="1">
    <location>
        <begin position="196"/>
        <end position="218"/>
    </location>
</feature>
<feature type="region of interest" description="Disordered" evidence="1">
    <location>
        <begin position="41"/>
        <end position="79"/>
    </location>
</feature>
<keyword evidence="4" id="KW-1185">Reference proteome</keyword>
<dbReference type="GeneID" id="34564704"/>
<feature type="domain" description="DUF6604" evidence="2">
    <location>
        <begin position="11"/>
        <end position="285"/>
    </location>
</feature>
<dbReference type="OrthoDB" id="5238236at2759"/>
<feature type="compositionally biased region" description="Basic residues" evidence="1">
    <location>
        <begin position="699"/>
        <end position="710"/>
    </location>
</feature>
<gene>
    <name evidence="3" type="ORF">CORC01_11571</name>
</gene>
<feature type="region of interest" description="Disordered" evidence="1">
    <location>
        <begin position="685"/>
        <end position="718"/>
    </location>
</feature>
<dbReference type="PANTHER" id="PTHR38795">
    <property type="entry name" value="DUF6604 DOMAIN-CONTAINING PROTEIN"/>
    <property type="match status" value="1"/>
</dbReference>
<evidence type="ECO:0000259" key="2">
    <source>
        <dbReference type="Pfam" id="PF20253"/>
    </source>
</evidence>
<evidence type="ECO:0000313" key="4">
    <source>
        <dbReference type="Proteomes" id="UP000176998"/>
    </source>
</evidence>
<comment type="caution">
    <text evidence="3">The sequence shown here is derived from an EMBL/GenBank/DDBJ whole genome shotgun (WGS) entry which is preliminary data.</text>
</comment>
<dbReference type="STRING" id="1209926.A0A1G4AVF0"/>
<accession>A0A1G4AVF0</accession>
<dbReference type="Proteomes" id="UP000176998">
    <property type="component" value="Unassembled WGS sequence"/>
</dbReference>
<feature type="region of interest" description="Disordered" evidence="1">
    <location>
        <begin position="162"/>
        <end position="184"/>
    </location>
</feature>
<proteinExistence type="predicted"/>
<protein>
    <recommendedName>
        <fullName evidence="2">DUF6604 domain-containing protein</fullName>
    </recommendedName>
</protein>
<dbReference type="RefSeq" id="XP_022470325.1">
    <property type="nucleotide sequence ID" value="XM_022623194.1"/>
</dbReference>
<evidence type="ECO:0000256" key="1">
    <source>
        <dbReference type="SAM" id="MobiDB-lite"/>
    </source>
</evidence>
<dbReference type="InterPro" id="IPR046539">
    <property type="entry name" value="DUF6604"/>
</dbReference>
<name>A0A1G4AVF0_9PEZI</name>